<name>A0ABR9CMN8_9HYPH</name>
<comment type="caution">
    <text evidence="1">The sequence shown here is derived from an EMBL/GenBank/DDBJ whole genome shotgun (WGS) entry which is preliminary data.</text>
</comment>
<dbReference type="SUPFAM" id="SSF53756">
    <property type="entry name" value="UDP-Glycosyltransferase/glycogen phosphorylase"/>
    <property type="match status" value="1"/>
</dbReference>
<dbReference type="EMBL" id="JACYXI010000005">
    <property type="protein sequence ID" value="MBD8891924.1"/>
    <property type="molecule type" value="Genomic_DNA"/>
</dbReference>
<evidence type="ECO:0008006" key="3">
    <source>
        <dbReference type="Google" id="ProtNLM"/>
    </source>
</evidence>
<evidence type="ECO:0000313" key="1">
    <source>
        <dbReference type="EMBL" id="MBD8891924.1"/>
    </source>
</evidence>
<dbReference type="Gene3D" id="3.40.50.11660">
    <property type="entry name" value="Glycosyl transferase family 10, C-terminal domain"/>
    <property type="match status" value="1"/>
</dbReference>
<reference evidence="1 2" key="2">
    <citation type="journal article" date="2021" name="Int. J. Syst. Evol. Microbiol.">
        <title>Roseibium litorale sp. nov., isolated from a tidal flat sediment and proposal for the reclassification of Labrenzia polysiphoniae as Roseibium polysiphoniae comb. nov.</title>
        <authorList>
            <person name="Liu Y."/>
            <person name="Pei T."/>
            <person name="Du J."/>
            <person name="Chao M."/>
            <person name="Deng M.R."/>
            <person name="Zhu H."/>
        </authorList>
    </citation>
    <scope>NUCLEOTIDE SEQUENCE [LARGE SCALE GENOMIC DNA]</scope>
    <source>
        <strain evidence="1 2">4C16A</strain>
    </source>
</reference>
<protein>
    <recommendedName>
        <fullName evidence="3">Glycosyl transferase family 10 (Putative fucosyltransferase)</fullName>
    </recommendedName>
</protein>
<accession>A0ABR9CMN8</accession>
<sequence length="337" mass="37975">MLVHVSSIHDIRRIFRQTPGNDGIWEDFRFVTGDTEHQADWFIGYDEPVPGCLTHLPLERRILITSEPYTIKYYPPVFLQQFGTVVSMAPIRGVSGRMVLGTGGLPWMYGLDQKPAPMPWQELVAGSQVAKTGEMSVVCSTKKMNLNQHRRLRFLGMLKEALGDRLTLFGRGSNPIEDKSDAINSFRYHLVLENNLIDNGWTEKLADPILGGAFPIVSGGENLADYFDPEGFRLIDTRKPRAAVETVLRILEEDPFEGAQAAMAENKRRLMMQHQFFPIAVNLIRTLAAHETQAPQRLPALKGFRSAAKPQWKKIVSVPKPLRPVLRDLYLSAAERG</sequence>
<dbReference type="InterPro" id="IPR038577">
    <property type="entry name" value="GT10-like_C_sf"/>
</dbReference>
<dbReference type="RefSeq" id="WP_192148054.1">
    <property type="nucleotide sequence ID" value="NZ_JACYXI010000005.1"/>
</dbReference>
<organism evidence="1 2">
    <name type="scientific">Roseibium litorale</name>
    <dbReference type="NCBI Taxonomy" id="2803841"/>
    <lineage>
        <taxon>Bacteria</taxon>
        <taxon>Pseudomonadati</taxon>
        <taxon>Pseudomonadota</taxon>
        <taxon>Alphaproteobacteria</taxon>
        <taxon>Hyphomicrobiales</taxon>
        <taxon>Stappiaceae</taxon>
        <taxon>Roseibium</taxon>
    </lineage>
</organism>
<keyword evidence="2" id="KW-1185">Reference proteome</keyword>
<evidence type="ECO:0000313" key="2">
    <source>
        <dbReference type="Proteomes" id="UP000632063"/>
    </source>
</evidence>
<proteinExistence type="predicted"/>
<dbReference type="Proteomes" id="UP000632063">
    <property type="component" value="Unassembled WGS sequence"/>
</dbReference>
<reference evidence="2" key="1">
    <citation type="submission" date="2020-09" db="EMBL/GenBank/DDBJ databases">
        <title>The genome sequence of strain Labrenzia suaedae 4C16A.</title>
        <authorList>
            <person name="Liu Y."/>
        </authorList>
    </citation>
    <scope>NUCLEOTIDE SEQUENCE [LARGE SCALE GENOMIC DNA]</scope>
    <source>
        <strain evidence="2">4C16A</strain>
    </source>
</reference>
<gene>
    <name evidence="1" type="ORF">IG616_10215</name>
</gene>